<dbReference type="PANTHER" id="PTHR43405">
    <property type="entry name" value="GLYCOSYL HYDROLASE DIGH"/>
    <property type="match status" value="1"/>
</dbReference>
<feature type="domain" description="Glycosyl hydrolase-like 10" evidence="4">
    <location>
        <begin position="38"/>
        <end position="360"/>
    </location>
</feature>
<feature type="signal peptide" evidence="3">
    <location>
        <begin position="1"/>
        <end position="25"/>
    </location>
</feature>
<dbReference type="InterPro" id="IPR017853">
    <property type="entry name" value="GH"/>
</dbReference>
<evidence type="ECO:0000259" key="4">
    <source>
        <dbReference type="Pfam" id="PF02638"/>
    </source>
</evidence>
<dbReference type="RefSeq" id="WP_012242222.1">
    <property type="nucleotide sequence ID" value="NZ_JACAOE010000001.1"/>
</dbReference>
<sequence length="1328" mass="150671">MKKVILLLLTLVLTLTLIPTNEAHAYPEPEVLTSPGEFRATWITHFIGSMPAYSTEQDFKSEVNSILNNMEANNLNVAIVHFRTHNNALYKSEINPVASWFATVDFDVFDPMAYFIEEAHKRGIEFHAWLNPYRVLSTYQRGTIPASNPQSNPANLLSNKEGTAHILNPALPVVREHVVNTILEIIENYNVDAIHFDDYFYMEMNNGGILNDPDQALFLSNPLGQPNTVAGKSNWRRTQINTFIEQASQAIKDFNQANNRYVQFGISPTGIYRNGDGEVTYDQDGKPITNGSKTQGQEHYASYLFADTVHWISEGWLDYILPQSYWASTHSLAGFDKVMGWWDKVVRYLDVNLYSGIGLYLADAGIASNVYSWRDNPEEFSNQMEFLHSLESNQGFSIYSYNMIRDAGLNFNRPSQANLFNARDDHFQTKTVLPPLKSMTPVHLPAVSNVIHNPANGLLTFDAQSDAKFYYIYKSSNPLNYVDAEIIDVIPNDGQTTITWNSNDTSTTNNYGVRSISYTNHLSPAFESSIDAPSHEFTGTFDGVRFTSQVELELSSAYDIFYSLDGNTWESYTTPIRIITNGLNTIYYKAVDNLDNESFVKVLNFYTEIKNEVLPTIAINGTPSGTSYLVGTKIEITSPEHNIWVKINHGSPGTWVPYEGPITLTSTGNYAVFAKTIDDGGIESAEIQQNLRIVSSYTTPTLEIAGDGVDPNYDWLEITINFDQNAPEPRYRMNGGAWIQYVEPILFEQVGHYTMEYRNGPLEPIYSKTFNIVEGPGEVTVDIEGNLVEGTYIGPVTVTLTPNQSTDKIEYRLYNGQNWTAWSNYTSPIEIATTANHRVAYRVTSQSGIVSDDVEIRVPVSIPITEDNPFVIRNGQNVYYYQTNTPVALPTTYTEKDKEIRAVWVATVANIDITQYDNEANYKNQIISILERMKELKFNTMFFQTRPMNDSFYPSEYAPMSRFLSGTEGVGVGWDVLEFLITEAHARGIEVHAWMNPYRVASGSTASIEDQLALLHDSNFAKQNPSYVVQDKGGALILNPGIPEVRQYLYNIVDEIMENYAIDGVHFDDYFYSYSGTEDSQDADAFLNYNPNNLSRDDWRRENVNMFVKTIYERVEAHNEANDMHVKFGISPFGIWRNKTQDALGSNSQGLSSYSAQYADSRKWVKEGWLHYIIPQLYWQFDHSTARFADLVDWWVDVVKDTNVDLIIGQGFYRYAENSNNWTNESEFLEQLRYMSQYDEIIGSSIFSYKTLNSNHALVSAALARLEGHYWTKNVEHTWETHMNDEDPTPEPTPDTPANFDIVIFISTVSSFVVLLGVVIFIVVKKKK</sequence>
<evidence type="ECO:0000313" key="5">
    <source>
        <dbReference type="EMBL" id="TRY00282.1"/>
    </source>
</evidence>
<feature type="transmembrane region" description="Helical" evidence="2">
    <location>
        <begin position="1302"/>
        <end position="1324"/>
    </location>
</feature>
<protein>
    <submittedName>
        <fullName evidence="5">Family 10 glycosylhydrolase</fullName>
    </submittedName>
</protein>
<dbReference type="InterPro" id="IPR052177">
    <property type="entry name" value="Divisome_Glycosyl_Hydrolase"/>
</dbReference>
<proteinExistence type="predicted"/>
<dbReference type="Proteomes" id="UP000315938">
    <property type="component" value="Unassembled WGS sequence"/>
</dbReference>
<organism evidence="5 6">
    <name type="scientific">Acholeplasma laidlawii</name>
    <dbReference type="NCBI Taxonomy" id="2148"/>
    <lineage>
        <taxon>Bacteria</taxon>
        <taxon>Bacillati</taxon>
        <taxon>Mycoplasmatota</taxon>
        <taxon>Mollicutes</taxon>
        <taxon>Acholeplasmatales</taxon>
        <taxon>Acholeplasmataceae</taxon>
        <taxon>Acholeplasma</taxon>
    </lineage>
</organism>
<dbReference type="SUPFAM" id="SSF51445">
    <property type="entry name" value="(Trans)glycosidases"/>
    <property type="match status" value="2"/>
</dbReference>
<dbReference type="GO" id="GO:0016787">
    <property type="term" value="F:hydrolase activity"/>
    <property type="evidence" value="ECO:0007669"/>
    <property type="project" value="UniProtKB-KW"/>
</dbReference>
<keyword evidence="2" id="KW-0812">Transmembrane</keyword>
<dbReference type="PANTHER" id="PTHR43405:SF1">
    <property type="entry name" value="GLYCOSYL HYDROLASE DIGH"/>
    <property type="match status" value="1"/>
</dbReference>
<dbReference type="Gene3D" id="3.20.20.80">
    <property type="entry name" value="Glycosidases"/>
    <property type="match status" value="2"/>
</dbReference>
<evidence type="ECO:0000256" key="2">
    <source>
        <dbReference type="SAM" id="Phobius"/>
    </source>
</evidence>
<gene>
    <name evidence="5" type="ORF">FNV44_04335</name>
</gene>
<comment type="caution">
    <text evidence="5">The sequence shown here is derived from an EMBL/GenBank/DDBJ whole genome shotgun (WGS) entry which is preliminary data.</text>
</comment>
<keyword evidence="2" id="KW-0472">Membrane</keyword>
<keyword evidence="5" id="KW-0378">Hydrolase</keyword>
<feature type="chain" id="PRO_5023056079" evidence="3">
    <location>
        <begin position="26"/>
        <end position="1328"/>
    </location>
</feature>
<dbReference type="Pfam" id="PF02638">
    <property type="entry name" value="GHL10"/>
    <property type="match status" value="2"/>
</dbReference>
<feature type="domain" description="Glycosyl hydrolase-like 10" evidence="4">
    <location>
        <begin position="899"/>
        <end position="1220"/>
    </location>
</feature>
<name>A0A553IJD0_ACHLA</name>
<accession>A0A553IJD0</accession>
<dbReference type="InterPro" id="IPR003790">
    <property type="entry name" value="GHL10"/>
</dbReference>
<dbReference type="EMBL" id="VKID01000001">
    <property type="protein sequence ID" value="TRY00282.1"/>
    <property type="molecule type" value="Genomic_DNA"/>
</dbReference>
<evidence type="ECO:0000313" key="6">
    <source>
        <dbReference type="Proteomes" id="UP000315938"/>
    </source>
</evidence>
<evidence type="ECO:0000256" key="3">
    <source>
        <dbReference type="SAM" id="SignalP"/>
    </source>
</evidence>
<reference evidence="5 6" key="1">
    <citation type="submission" date="2019-07" db="EMBL/GenBank/DDBJ databases">
        <title>Genome sequence of Acholeplasma laidlawii strain with increased resistance to erythromycin.</title>
        <authorList>
            <person name="Medvedeva E.S."/>
            <person name="Baranova N.B."/>
            <person name="Siniagina M.N."/>
            <person name="Mouzykantov A."/>
            <person name="Chernova O.A."/>
            <person name="Chernov V.M."/>
        </authorList>
    </citation>
    <scope>NUCLEOTIDE SEQUENCE [LARGE SCALE GENOMIC DNA]</scope>
    <source>
        <strain evidence="5 6">PG8REry</strain>
    </source>
</reference>
<evidence type="ECO:0000256" key="1">
    <source>
        <dbReference type="ARBA" id="ARBA00022729"/>
    </source>
</evidence>
<keyword evidence="1 3" id="KW-0732">Signal</keyword>
<keyword evidence="2" id="KW-1133">Transmembrane helix</keyword>
<dbReference type="GeneID" id="41339571"/>